<keyword evidence="3" id="KW-0732">Signal</keyword>
<evidence type="ECO:0008006" key="6">
    <source>
        <dbReference type="Google" id="ProtNLM"/>
    </source>
</evidence>
<dbReference type="SUPFAM" id="SSF49503">
    <property type="entry name" value="Cupredoxins"/>
    <property type="match status" value="1"/>
</dbReference>
<dbReference type="CDD" id="cd12087">
    <property type="entry name" value="TM_EGFR-like"/>
    <property type="match status" value="1"/>
</dbReference>
<feature type="compositionally biased region" description="Polar residues" evidence="1">
    <location>
        <begin position="437"/>
        <end position="454"/>
    </location>
</feature>
<feature type="region of interest" description="Disordered" evidence="1">
    <location>
        <begin position="355"/>
        <end position="512"/>
    </location>
</feature>
<dbReference type="EMBL" id="JBBPEH010000001">
    <property type="protein sequence ID" value="KAK7544384.1"/>
    <property type="molecule type" value="Genomic_DNA"/>
</dbReference>
<proteinExistence type="predicted"/>
<evidence type="ECO:0000313" key="5">
    <source>
        <dbReference type="Proteomes" id="UP001360953"/>
    </source>
</evidence>
<name>A0ABR1MAQ1_9PEZI</name>
<keyword evidence="2" id="KW-1133">Transmembrane helix</keyword>
<comment type="caution">
    <text evidence="4">The sequence shown here is derived from an EMBL/GenBank/DDBJ whole genome shotgun (WGS) entry which is preliminary data.</text>
</comment>
<feature type="chain" id="PRO_5045797300" description="Extracellular serine-rich protein" evidence="3">
    <location>
        <begin position="20"/>
        <end position="512"/>
    </location>
</feature>
<keyword evidence="5" id="KW-1185">Reference proteome</keyword>
<dbReference type="PANTHER" id="PTHR34883">
    <property type="entry name" value="SERINE-RICH PROTEIN, PUTATIVE-RELATED-RELATED"/>
    <property type="match status" value="1"/>
</dbReference>
<feature type="transmembrane region" description="Helical" evidence="2">
    <location>
        <begin position="288"/>
        <end position="310"/>
    </location>
</feature>
<feature type="region of interest" description="Disordered" evidence="1">
    <location>
        <begin position="256"/>
        <end position="282"/>
    </location>
</feature>
<feature type="compositionally biased region" description="Polar residues" evidence="1">
    <location>
        <begin position="486"/>
        <end position="500"/>
    </location>
</feature>
<dbReference type="Gene3D" id="2.60.40.420">
    <property type="entry name" value="Cupredoxins - blue copper proteins"/>
    <property type="match status" value="1"/>
</dbReference>
<accession>A0ABR1MAQ1</accession>
<feature type="compositionally biased region" description="Low complexity" evidence="1">
    <location>
        <begin position="361"/>
        <end position="377"/>
    </location>
</feature>
<feature type="compositionally biased region" description="Low complexity" evidence="1">
    <location>
        <begin position="261"/>
        <end position="282"/>
    </location>
</feature>
<dbReference type="GeneID" id="92027175"/>
<dbReference type="RefSeq" id="XP_066659619.1">
    <property type="nucleotide sequence ID" value="XM_066794269.1"/>
</dbReference>
<dbReference type="CDD" id="cd00920">
    <property type="entry name" value="Cupredoxin"/>
    <property type="match status" value="1"/>
</dbReference>
<dbReference type="InterPro" id="IPR008972">
    <property type="entry name" value="Cupredoxin"/>
</dbReference>
<evidence type="ECO:0000313" key="4">
    <source>
        <dbReference type="EMBL" id="KAK7544384.1"/>
    </source>
</evidence>
<reference evidence="4 5" key="1">
    <citation type="submission" date="2024-04" db="EMBL/GenBank/DDBJ databases">
        <title>Phyllosticta paracitricarpa is synonymous to the EU quarantine fungus P. citricarpa based on phylogenomic analyses.</title>
        <authorList>
            <consortium name="Lawrence Berkeley National Laboratory"/>
            <person name="Van ingen-buijs V.A."/>
            <person name="Van westerhoven A.C."/>
            <person name="Haridas S."/>
            <person name="Skiadas P."/>
            <person name="Martin F."/>
            <person name="Groenewald J.Z."/>
            <person name="Crous P.W."/>
            <person name="Seidl M.F."/>
        </authorList>
    </citation>
    <scope>NUCLEOTIDE SEQUENCE [LARGE SCALE GENOMIC DNA]</scope>
    <source>
        <strain evidence="4 5">CPC 17464</strain>
    </source>
</reference>
<gene>
    <name evidence="4" type="ORF">J3D65DRAFT_17290</name>
</gene>
<dbReference type="PANTHER" id="PTHR34883:SF8">
    <property type="entry name" value="EXTRACELLULAR SERINE-RICH PROTEIN (AFU_ORTHOLOGUE AFUA_6G00670)"/>
    <property type="match status" value="1"/>
</dbReference>
<dbReference type="Proteomes" id="UP001360953">
    <property type="component" value="Unassembled WGS sequence"/>
</dbReference>
<feature type="signal peptide" evidence="3">
    <location>
        <begin position="1"/>
        <end position="19"/>
    </location>
</feature>
<keyword evidence="2" id="KW-0812">Transmembrane</keyword>
<feature type="region of interest" description="Disordered" evidence="1">
    <location>
        <begin position="60"/>
        <end position="84"/>
    </location>
</feature>
<evidence type="ECO:0000256" key="2">
    <source>
        <dbReference type="SAM" id="Phobius"/>
    </source>
</evidence>
<sequence length="512" mass="52406">MRRFLFCAYLLQRAPSLLAQTTTAVAATSTAPSSLSSAIASTTTPTSTAIAASTTVVATPTSSTTTSSSFSSSSSSSSSSSPSSSSLITSSALVTPSSISSSSSSTSSTGPQTLTVQAGANGFNFSPNVTYANPGDTIVFDFYPTNHSVIRGEYAGNTKVCGSAGCNPCVPWELYHEGEPNQGFFSSNELVSSYNLRKQWTLQINDTEPIFFYCDALTSCHPEGMVGVINPASNQSIETQHQKAVTAEYQLAPGQSWPAEGGKSSSSSSNSSSTSSSSHKSHLSGGSIAGIVIGVVAFVCVAGALVFYVARTRTYDKVFRQSQVGGSEAGGGVGNAGDGAGASLAWYKSPSLRVASPPPGELNSNSNSNNGALSPPLASEKSPNSYRWSDITAMSGAAGGHQRHSTAPPIEGGGTFVGYNRHTGAPEFAPELPGDSEIQQLPGGSTPHMGSTRSPAEMEATDAAPAPMSPGSRRSSSAVIEPASPTAASTTRRGSSQSSPGKKHFGFPGRTY</sequence>
<dbReference type="InterPro" id="IPR052953">
    <property type="entry name" value="Ser-rich/MCO-related"/>
</dbReference>
<keyword evidence="2" id="KW-0472">Membrane</keyword>
<organism evidence="4 5">
    <name type="scientific">Phyllosticta citribraziliensis</name>
    <dbReference type="NCBI Taxonomy" id="989973"/>
    <lineage>
        <taxon>Eukaryota</taxon>
        <taxon>Fungi</taxon>
        <taxon>Dikarya</taxon>
        <taxon>Ascomycota</taxon>
        <taxon>Pezizomycotina</taxon>
        <taxon>Dothideomycetes</taxon>
        <taxon>Dothideomycetes incertae sedis</taxon>
        <taxon>Botryosphaeriales</taxon>
        <taxon>Phyllostictaceae</taxon>
        <taxon>Phyllosticta</taxon>
    </lineage>
</organism>
<evidence type="ECO:0000256" key="3">
    <source>
        <dbReference type="SAM" id="SignalP"/>
    </source>
</evidence>
<protein>
    <recommendedName>
        <fullName evidence="6">Extracellular serine-rich protein</fullName>
    </recommendedName>
</protein>
<evidence type="ECO:0000256" key="1">
    <source>
        <dbReference type="SAM" id="MobiDB-lite"/>
    </source>
</evidence>